<sequence>MAFANNLRLISTIIYRLKRQFGVTIIYYRVATQTQNVETGAIVRTYTTITIRRAAVLPDNMTRSFIYDLSFIAANNNFVGGGFFDKHARVLLIDAKDFPNGFIPNMDDHIEYDGQRYEVTGIQPAEQRRAYLFKVEEIESGEVVTP</sequence>
<reference evidence="1" key="1">
    <citation type="journal article" date="2015" name="Nature">
        <title>Complex archaea that bridge the gap between prokaryotes and eukaryotes.</title>
        <authorList>
            <person name="Spang A."/>
            <person name="Saw J.H."/>
            <person name="Jorgensen S.L."/>
            <person name="Zaremba-Niedzwiedzka K."/>
            <person name="Martijn J."/>
            <person name="Lind A.E."/>
            <person name="van Eijk R."/>
            <person name="Schleper C."/>
            <person name="Guy L."/>
            <person name="Ettema T.J."/>
        </authorList>
    </citation>
    <scope>NUCLEOTIDE SEQUENCE</scope>
</reference>
<dbReference type="AlphaFoldDB" id="A0A0F9PYZ8"/>
<accession>A0A0F9PYZ8</accession>
<proteinExistence type="predicted"/>
<organism evidence="1">
    <name type="scientific">marine sediment metagenome</name>
    <dbReference type="NCBI Taxonomy" id="412755"/>
    <lineage>
        <taxon>unclassified sequences</taxon>
        <taxon>metagenomes</taxon>
        <taxon>ecological metagenomes</taxon>
    </lineage>
</organism>
<dbReference type="EMBL" id="LAZR01005621">
    <property type="protein sequence ID" value="KKM98412.1"/>
    <property type="molecule type" value="Genomic_DNA"/>
</dbReference>
<gene>
    <name evidence="1" type="ORF">LCGC14_1158170</name>
</gene>
<protein>
    <submittedName>
        <fullName evidence="1">Uncharacterized protein</fullName>
    </submittedName>
</protein>
<evidence type="ECO:0000313" key="1">
    <source>
        <dbReference type="EMBL" id="KKM98412.1"/>
    </source>
</evidence>
<comment type="caution">
    <text evidence="1">The sequence shown here is derived from an EMBL/GenBank/DDBJ whole genome shotgun (WGS) entry which is preliminary data.</text>
</comment>
<name>A0A0F9PYZ8_9ZZZZ</name>